<dbReference type="InterPro" id="IPR001845">
    <property type="entry name" value="HTH_ArsR_DNA-bd_dom"/>
</dbReference>
<accession>A0ABD6CCA8</accession>
<dbReference type="AlphaFoldDB" id="A0ABD6CCA8"/>
<reference evidence="4 5" key="1">
    <citation type="journal article" date="2019" name="Int. J. Syst. Evol. Microbiol.">
        <title>The Global Catalogue of Microorganisms (GCM) 10K type strain sequencing project: providing services to taxonomists for standard genome sequencing and annotation.</title>
        <authorList>
            <consortium name="The Broad Institute Genomics Platform"/>
            <consortium name="The Broad Institute Genome Sequencing Center for Infectious Disease"/>
            <person name="Wu L."/>
            <person name="Ma J."/>
        </authorList>
    </citation>
    <scope>NUCLEOTIDE SEQUENCE [LARGE SCALE GENOMIC DNA]</scope>
    <source>
        <strain evidence="4 5">CGMCC 1.12125</strain>
    </source>
</reference>
<keyword evidence="2" id="KW-0472">Membrane</keyword>
<sequence length="193" mass="20841">MDFRPLHHTHLLAAVVFVAAVLVLAVQLITPSPVVVSLGENGTQTTSVGQYFTYSEVSIVVVAAFAAGVSGTYLVLHDQAHVLASQSPPPTRTAARSRAETNGSGTTRAHSASTAEKGPADEDRWEETLDKLANNQETIYQLVLEADGTLPQRELVEETDLSKATVSRTLDKLENRGLVERRRNGMGNTIHLQ</sequence>
<feature type="region of interest" description="Disordered" evidence="1">
    <location>
        <begin position="85"/>
        <end position="124"/>
    </location>
</feature>
<dbReference type="Pfam" id="PF24034">
    <property type="entry name" value="DUF7343"/>
    <property type="match status" value="1"/>
</dbReference>
<feature type="transmembrane region" description="Helical" evidence="2">
    <location>
        <begin position="51"/>
        <end position="76"/>
    </location>
</feature>
<evidence type="ECO:0000256" key="1">
    <source>
        <dbReference type="SAM" id="MobiDB-lite"/>
    </source>
</evidence>
<dbReference type="InterPro" id="IPR055767">
    <property type="entry name" value="DUF7343"/>
</dbReference>
<dbReference type="CDD" id="cd00090">
    <property type="entry name" value="HTH_ARSR"/>
    <property type="match status" value="1"/>
</dbReference>
<dbReference type="InterPro" id="IPR036390">
    <property type="entry name" value="WH_DNA-bd_sf"/>
</dbReference>
<evidence type="ECO:0000313" key="5">
    <source>
        <dbReference type="Proteomes" id="UP001597119"/>
    </source>
</evidence>
<dbReference type="SUPFAM" id="SSF46785">
    <property type="entry name" value="Winged helix' DNA-binding domain"/>
    <property type="match status" value="1"/>
</dbReference>
<keyword evidence="2" id="KW-1133">Transmembrane helix</keyword>
<dbReference type="InterPro" id="IPR011991">
    <property type="entry name" value="ArsR-like_HTH"/>
</dbReference>
<dbReference type="PROSITE" id="PS50987">
    <property type="entry name" value="HTH_ARSR_2"/>
    <property type="match status" value="1"/>
</dbReference>
<feature type="domain" description="HTH arsR-type" evidence="3">
    <location>
        <begin position="117"/>
        <end position="193"/>
    </location>
</feature>
<proteinExistence type="predicted"/>
<evidence type="ECO:0000259" key="3">
    <source>
        <dbReference type="PROSITE" id="PS50987"/>
    </source>
</evidence>
<organism evidence="4 5">
    <name type="scientific">Halorientalis brevis</name>
    <dbReference type="NCBI Taxonomy" id="1126241"/>
    <lineage>
        <taxon>Archaea</taxon>
        <taxon>Methanobacteriati</taxon>
        <taxon>Methanobacteriota</taxon>
        <taxon>Stenosarchaea group</taxon>
        <taxon>Halobacteria</taxon>
        <taxon>Halobacteriales</taxon>
        <taxon>Haloarculaceae</taxon>
        <taxon>Halorientalis</taxon>
    </lineage>
</organism>
<dbReference type="Gene3D" id="1.10.10.10">
    <property type="entry name" value="Winged helix-like DNA-binding domain superfamily/Winged helix DNA-binding domain"/>
    <property type="match status" value="1"/>
</dbReference>
<feature type="transmembrane region" description="Helical" evidence="2">
    <location>
        <begin position="12"/>
        <end position="31"/>
    </location>
</feature>
<evidence type="ECO:0000313" key="4">
    <source>
        <dbReference type="EMBL" id="MFD1587649.1"/>
    </source>
</evidence>
<dbReference type="EMBL" id="JBHUDJ010000004">
    <property type="protein sequence ID" value="MFD1587649.1"/>
    <property type="molecule type" value="Genomic_DNA"/>
</dbReference>
<comment type="caution">
    <text evidence="4">The sequence shown here is derived from an EMBL/GenBank/DDBJ whole genome shotgun (WGS) entry which is preliminary data.</text>
</comment>
<name>A0ABD6CCA8_9EURY</name>
<feature type="compositionally biased region" description="Polar residues" evidence="1">
    <location>
        <begin position="100"/>
        <end position="114"/>
    </location>
</feature>
<evidence type="ECO:0000256" key="2">
    <source>
        <dbReference type="SAM" id="Phobius"/>
    </source>
</evidence>
<gene>
    <name evidence="4" type="ORF">ACFR9U_11690</name>
</gene>
<dbReference type="InterPro" id="IPR036388">
    <property type="entry name" value="WH-like_DNA-bd_sf"/>
</dbReference>
<keyword evidence="5" id="KW-1185">Reference proteome</keyword>
<keyword evidence="2" id="KW-0812">Transmembrane</keyword>
<dbReference type="Proteomes" id="UP001597119">
    <property type="component" value="Unassembled WGS sequence"/>
</dbReference>
<dbReference type="RefSeq" id="WP_379814362.1">
    <property type="nucleotide sequence ID" value="NZ_JBHUDJ010000004.1"/>
</dbReference>
<protein>
    <submittedName>
        <fullName evidence="4">Helix-turn-helix transcriptional regulator</fullName>
    </submittedName>
</protein>